<sequence length="61" mass="6777">YHLSREIEASDMSALEAVISCDEERLRLEKEAEILGAQDDGGGEAFERVYERLEAMDASTA</sequence>
<accession>A0A392T675</accession>
<proteinExistence type="predicted"/>
<protein>
    <submittedName>
        <fullName evidence="1">ABC transporter F family member 1-like</fullName>
    </submittedName>
</protein>
<dbReference type="EMBL" id="LXQA010505846">
    <property type="protein sequence ID" value="MCI56034.1"/>
    <property type="molecule type" value="Genomic_DNA"/>
</dbReference>
<feature type="non-terminal residue" evidence="1">
    <location>
        <position position="1"/>
    </location>
</feature>
<keyword evidence="2" id="KW-1185">Reference proteome</keyword>
<organism evidence="1 2">
    <name type="scientific">Trifolium medium</name>
    <dbReference type="NCBI Taxonomy" id="97028"/>
    <lineage>
        <taxon>Eukaryota</taxon>
        <taxon>Viridiplantae</taxon>
        <taxon>Streptophyta</taxon>
        <taxon>Embryophyta</taxon>
        <taxon>Tracheophyta</taxon>
        <taxon>Spermatophyta</taxon>
        <taxon>Magnoliopsida</taxon>
        <taxon>eudicotyledons</taxon>
        <taxon>Gunneridae</taxon>
        <taxon>Pentapetalae</taxon>
        <taxon>rosids</taxon>
        <taxon>fabids</taxon>
        <taxon>Fabales</taxon>
        <taxon>Fabaceae</taxon>
        <taxon>Papilionoideae</taxon>
        <taxon>50 kb inversion clade</taxon>
        <taxon>NPAAA clade</taxon>
        <taxon>Hologalegina</taxon>
        <taxon>IRL clade</taxon>
        <taxon>Trifolieae</taxon>
        <taxon>Trifolium</taxon>
    </lineage>
</organism>
<feature type="non-terminal residue" evidence="1">
    <location>
        <position position="61"/>
    </location>
</feature>
<dbReference type="Proteomes" id="UP000265520">
    <property type="component" value="Unassembled WGS sequence"/>
</dbReference>
<dbReference type="AlphaFoldDB" id="A0A392T675"/>
<name>A0A392T675_9FABA</name>
<reference evidence="1 2" key="1">
    <citation type="journal article" date="2018" name="Front. Plant Sci.">
        <title>Red Clover (Trifolium pratense) and Zigzag Clover (T. medium) - A Picture of Genomic Similarities and Differences.</title>
        <authorList>
            <person name="Dluhosova J."/>
            <person name="Istvanek J."/>
            <person name="Nedelnik J."/>
            <person name="Repkova J."/>
        </authorList>
    </citation>
    <scope>NUCLEOTIDE SEQUENCE [LARGE SCALE GENOMIC DNA]</scope>
    <source>
        <strain evidence="2">cv. 10/8</strain>
        <tissue evidence="1">Leaf</tissue>
    </source>
</reference>
<evidence type="ECO:0000313" key="1">
    <source>
        <dbReference type="EMBL" id="MCI56034.1"/>
    </source>
</evidence>
<comment type="caution">
    <text evidence="1">The sequence shown here is derived from an EMBL/GenBank/DDBJ whole genome shotgun (WGS) entry which is preliminary data.</text>
</comment>
<evidence type="ECO:0000313" key="2">
    <source>
        <dbReference type="Proteomes" id="UP000265520"/>
    </source>
</evidence>